<name>A0AAV1AAJ5_VICFA</name>
<reference evidence="5 6" key="1">
    <citation type="submission" date="2023-01" db="EMBL/GenBank/DDBJ databases">
        <authorList>
            <person name="Kreplak J."/>
        </authorList>
    </citation>
    <scope>NUCLEOTIDE SEQUENCE [LARGE SCALE GENOMIC DNA]</scope>
</reference>
<dbReference type="AlphaFoldDB" id="A0AAV1AAJ5"/>
<evidence type="ECO:0000256" key="1">
    <source>
        <dbReference type="ARBA" id="ARBA00022884"/>
    </source>
</evidence>
<protein>
    <recommendedName>
        <fullName evidence="4">HTH La-type RNA-binding domain-containing protein</fullName>
    </recommendedName>
</protein>
<dbReference type="PROSITE" id="PS50961">
    <property type="entry name" value="HTH_LA"/>
    <property type="match status" value="1"/>
</dbReference>
<evidence type="ECO:0000313" key="6">
    <source>
        <dbReference type="Proteomes" id="UP001157006"/>
    </source>
</evidence>
<organism evidence="5 6">
    <name type="scientific">Vicia faba</name>
    <name type="common">Broad bean</name>
    <name type="synonym">Faba vulgaris</name>
    <dbReference type="NCBI Taxonomy" id="3906"/>
    <lineage>
        <taxon>Eukaryota</taxon>
        <taxon>Viridiplantae</taxon>
        <taxon>Streptophyta</taxon>
        <taxon>Embryophyta</taxon>
        <taxon>Tracheophyta</taxon>
        <taxon>Spermatophyta</taxon>
        <taxon>Magnoliopsida</taxon>
        <taxon>eudicotyledons</taxon>
        <taxon>Gunneridae</taxon>
        <taxon>Pentapetalae</taxon>
        <taxon>rosids</taxon>
        <taxon>fabids</taxon>
        <taxon>Fabales</taxon>
        <taxon>Fabaceae</taxon>
        <taxon>Papilionoideae</taxon>
        <taxon>50 kb inversion clade</taxon>
        <taxon>NPAAA clade</taxon>
        <taxon>Hologalegina</taxon>
        <taxon>IRL clade</taxon>
        <taxon>Fabeae</taxon>
        <taxon>Vicia</taxon>
    </lineage>
</organism>
<dbReference type="InterPro" id="IPR036390">
    <property type="entry name" value="WH_DNA-bd_sf"/>
</dbReference>
<keyword evidence="1 2" id="KW-0694">RNA-binding</keyword>
<feature type="compositionally biased region" description="Polar residues" evidence="3">
    <location>
        <begin position="200"/>
        <end position="216"/>
    </location>
</feature>
<dbReference type="InterPro" id="IPR006630">
    <property type="entry name" value="La_HTH"/>
</dbReference>
<feature type="compositionally biased region" description="Low complexity" evidence="3">
    <location>
        <begin position="7"/>
        <end position="22"/>
    </location>
</feature>
<dbReference type="Gene3D" id="1.10.10.10">
    <property type="entry name" value="Winged helix-like DNA-binding domain superfamily/Winged helix DNA-binding domain"/>
    <property type="match status" value="1"/>
</dbReference>
<sequence length="547" mass="58161">MVITTKSSSNNHPPIIAPSSSAVPADEANIPNFTPKTLPSPWAQVVRGGEVESPTGIHQSLPSSSSSSSSSLTTATGAADQVPLSDHSSKDVSTPQPLMEVSAPQPPVVENSGKTVDTGEGSDGNAGRSKKPAWNKPANGVLIETGPVMGAESWPALSESTKVSAKSIAESASKTTAAAAADGSTSTSQGPVISHPPQRPGSSHPKSGSATNSNMPNRPRPIRPVGGINIGPGPAHARSSLSNPPTPPPLPPFPVYQLPPVNFQNMGPSIPDSSPRDHHRNNTWDARPLVGGSSRRGNFGSHPRGDGSYHHNNYSSRRDQDRGNYVNTRDGHVPQPRIPPRGMLRHPPPPPPPPPSTAAFLGPQPIAPFPNPVGYPDVYYFPAVPMDPFRGMPFFPPSPPPTTVYPAAESSFSNVIVNQIDYYFSDTNLVKDEFLKLNMDKEGWVPITVIANFPRVKSLTSNVQLLLDSMRNSTVVDVKGDKLRRRYDWMKWLSSSQVQVDSGSVSPSESSYNNLTADLQTINLETTTKAEGESQHSNGGDDAGNTN</sequence>
<dbReference type="SMART" id="SM00715">
    <property type="entry name" value="LA"/>
    <property type="match status" value="1"/>
</dbReference>
<feature type="compositionally biased region" description="Pro residues" evidence="3">
    <location>
        <begin position="244"/>
        <end position="254"/>
    </location>
</feature>
<gene>
    <name evidence="5" type="ORF">VFH_III239120</name>
</gene>
<evidence type="ECO:0000256" key="2">
    <source>
        <dbReference type="PROSITE-ProRule" id="PRU00332"/>
    </source>
</evidence>
<dbReference type="PANTHER" id="PTHR22792:SF147">
    <property type="entry name" value="LA-RELATED PROTEIN 6 LA RNA-BINDING DOMAIN PROTEIN"/>
    <property type="match status" value="1"/>
</dbReference>
<dbReference type="SUPFAM" id="SSF46785">
    <property type="entry name" value="Winged helix' DNA-binding domain"/>
    <property type="match status" value="1"/>
</dbReference>
<dbReference type="InterPro" id="IPR045180">
    <property type="entry name" value="La_dom_prot"/>
</dbReference>
<feature type="compositionally biased region" description="Low complexity" evidence="3">
    <location>
        <begin position="164"/>
        <end position="188"/>
    </location>
</feature>
<proteinExistence type="predicted"/>
<dbReference type="InterPro" id="IPR036388">
    <property type="entry name" value="WH-like_DNA-bd_sf"/>
</dbReference>
<feature type="compositionally biased region" description="Pro residues" evidence="3">
    <location>
        <begin position="346"/>
        <end position="356"/>
    </location>
</feature>
<dbReference type="PANTHER" id="PTHR22792">
    <property type="entry name" value="LUPUS LA PROTEIN-RELATED"/>
    <property type="match status" value="1"/>
</dbReference>
<evidence type="ECO:0000256" key="3">
    <source>
        <dbReference type="SAM" id="MobiDB-lite"/>
    </source>
</evidence>
<feature type="domain" description="HTH La-type RNA-binding" evidence="4">
    <location>
        <begin position="406"/>
        <end position="495"/>
    </location>
</feature>
<dbReference type="Proteomes" id="UP001157006">
    <property type="component" value="Chromosome 3"/>
</dbReference>
<dbReference type="CDD" id="cd07323">
    <property type="entry name" value="LAM"/>
    <property type="match status" value="1"/>
</dbReference>
<dbReference type="EMBL" id="OX451738">
    <property type="protein sequence ID" value="CAI8606623.1"/>
    <property type="molecule type" value="Genomic_DNA"/>
</dbReference>
<feature type="region of interest" description="Disordered" evidence="3">
    <location>
        <begin position="528"/>
        <end position="547"/>
    </location>
</feature>
<accession>A0AAV1AAJ5</accession>
<evidence type="ECO:0000313" key="5">
    <source>
        <dbReference type="EMBL" id="CAI8606623.1"/>
    </source>
</evidence>
<feature type="region of interest" description="Disordered" evidence="3">
    <location>
        <begin position="1"/>
        <end position="359"/>
    </location>
</feature>
<dbReference type="GO" id="GO:0003723">
    <property type="term" value="F:RNA binding"/>
    <property type="evidence" value="ECO:0007669"/>
    <property type="project" value="UniProtKB-UniRule"/>
</dbReference>
<dbReference type="Pfam" id="PF05383">
    <property type="entry name" value="La"/>
    <property type="match status" value="1"/>
</dbReference>
<keyword evidence="6" id="KW-1185">Reference proteome</keyword>
<evidence type="ECO:0000259" key="4">
    <source>
        <dbReference type="PROSITE" id="PS50961"/>
    </source>
</evidence>